<proteinExistence type="predicted"/>
<gene>
    <name evidence="1" type="ORF">O0S08_47915</name>
</gene>
<organism evidence="1 2">
    <name type="scientific">Nannocystis punicea</name>
    <dbReference type="NCBI Taxonomy" id="2995304"/>
    <lineage>
        <taxon>Bacteria</taxon>
        <taxon>Pseudomonadati</taxon>
        <taxon>Myxococcota</taxon>
        <taxon>Polyangia</taxon>
        <taxon>Nannocystales</taxon>
        <taxon>Nannocystaceae</taxon>
        <taxon>Nannocystis</taxon>
    </lineage>
</organism>
<reference evidence="1" key="1">
    <citation type="submission" date="2022-11" db="EMBL/GenBank/DDBJ databases">
        <title>Minimal conservation of predation-associated metabolite biosynthetic gene clusters underscores biosynthetic potential of Myxococcota including descriptions for ten novel species: Archangium lansinium sp. nov., Myxococcus landrumus sp. nov., Nannocystis bai.</title>
        <authorList>
            <person name="Ahearne A."/>
            <person name="Stevens C."/>
            <person name="Dowd S."/>
        </authorList>
    </citation>
    <scope>NUCLEOTIDE SEQUENCE</scope>
    <source>
        <strain evidence="1">Fl3</strain>
    </source>
</reference>
<name>A0ABY7H4G8_9BACT</name>
<dbReference type="InterPro" id="IPR011989">
    <property type="entry name" value="ARM-like"/>
</dbReference>
<evidence type="ECO:0000313" key="1">
    <source>
        <dbReference type="EMBL" id="WAS93919.1"/>
    </source>
</evidence>
<protein>
    <submittedName>
        <fullName evidence="1">HEAT repeat domain-containing protein</fullName>
    </submittedName>
</protein>
<dbReference type="SUPFAM" id="SSF48371">
    <property type="entry name" value="ARM repeat"/>
    <property type="match status" value="1"/>
</dbReference>
<dbReference type="EMBL" id="CP114040">
    <property type="protein sequence ID" value="WAS93919.1"/>
    <property type="molecule type" value="Genomic_DNA"/>
</dbReference>
<accession>A0ABY7H4G8</accession>
<evidence type="ECO:0000313" key="2">
    <source>
        <dbReference type="Proteomes" id="UP001164459"/>
    </source>
</evidence>
<dbReference type="InterPro" id="IPR016024">
    <property type="entry name" value="ARM-type_fold"/>
</dbReference>
<dbReference type="Gene3D" id="1.25.10.10">
    <property type="entry name" value="Leucine-rich Repeat Variant"/>
    <property type="match status" value="1"/>
</dbReference>
<sequence length="268" mass="28086">MEPTLSTLLAALGGLEAERTIAAYCARGPAGVGEFLAALLASNRLTTARGRSRRAIENDACACLKQLAAAYPQVFLDEVRAHPATIDRPEIVSAVATVPGPGAAELLFVGLRHRKGTVRWHALYALLSRGQVEVAPHLAKLLLDRDGAVRATAVEGLRRWGTASDLPALAAYTARVAAHDLDAPLDAIETICARVGRPLPAPHPGARLEVVTVRGRVTLDVPLSALVAVGDPLGAVDGAPLLAPCDGVVTAVDLEPEQTRVTMRRLAP</sequence>
<dbReference type="Pfam" id="PF13646">
    <property type="entry name" value="HEAT_2"/>
    <property type="match status" value="1"/>
</dbReference>
<dbReference type="RefSeq" id="WP_269036266.1">
    <property type="nucleotide sequence ID" value="NZ_CP114040.1"/>
</dbReference>
<keyword evidence="2" id="KW-1185">Reference proteome</keyword>
<dbReference type="Proteomes" id="UP001164459">
    <property type="component" value="Chromosome"/>
</dbReference>